<name>A0A5D3CET6_CUCMM</name>
<feature type="compositionally biased region" description="Polar residues" evidence="1">
    <location>
        <begin position="1"/>
        <end position="11"/>
    </location>
</feature>
<dbReference type="AlphaFoldDB" id="A0A5D3CET6"/>
<organism evidence="2 3">
    <name type="scientific">Cucumis melo var. makuwa</name>
    <name type="common">Oriental melon</name>
    <dbReference type="NCBI Taxonomy" id="1194695"/>
    <lineage>
        <taxon>Eukaryota</taxon>
        <taxon>Viridiplantae</taxon>
        <taxon>Streptophyta</taxon>
        <taxon>Embryophyta</taxon>
        <taxon>Tracheophyta</taxon>
        <taxon>Spermatophyta</taxon>
        <taxon>Magnoliopsida</taxon>
        <taxon>eudicotyledons</taxon>
        <taxon>Gunneridae</taxon>
        <taxon>Pentapetalae</taxon>
        <taxon>rosids</taxon>
        <taxon>fabids</taxon>
        <taxon>Cucurbitales</taxon>
        <taxon>Cucurbitaceae</taxon>
        <taxon>Benincaseae</taxon>
        <taxon>Cucumis</taxon>
    </lineage>
</organism>
<feature type="region of interest" description="Disordered" evidence="1">
    <location>
        <begin position="1"/>
        <end position="159"/>
    </location>
</feature>
<reference evidence="2 3" key="1">
    <citation type="submission" date="2019-08" db="EMBL/GenBank/DDBJ databases">
        <title>Draft genome sequences of two oriental melons (Cucumis melo L. var makuwa).</title>
        <authorList>
            <person name="Kwon S.-Y."/>
        </authorList>
    </citation>
    <scope>NUCLEOTIDE SEQUENCE [LARGE SCALE GENOMIC DNA]</scope>
    <source>
        <strain evidence="3">cv. Chang Bougi</strain>
        <tissue evidence="2">Leaf</tissue>
    </source>
</reference>
<feature type="compositionally biased region" description="Basic and acidic residues" evidence="1">
    <location>
        <begin position="90"/>
        <end position="118"/>
    </location>
</feature>
<evidence type="ECO:0000313" key="3">
    <source>
        <dbReference type="Proteomes" id="UP000321947"/>
    </source>
</evidence>
<feature type="compositionally biased region" description="Polar residues" evidence="1">
    <location>
        <begin position="133"/>
        <end position="143"/>
    </location>
</feature>
<protein>
    <submittedName>
        <fullName evidence="2">NBS-LRR type resistance protein</fullName>
    </submittedName>
</protein>
<proteinExistence type="predicted"/>
<sequence length="159" mass="17504">MGTLHKQSSGSVERIHQSRNPEGCTYQSSDPKGYRYQSSDPERYTYQSSDPEGCTYRSSDPEGCTYQSRTSTAEVSSSPRCSGLRRIHGMRRDKPSEVAETKREEEGVGCGRSDDRFGDPVGGWSGVDGEQGQLRSTALQANSYRDGDEVRDGDRGGEC</sequence>
<dbReference type="EMBL" id="SSTD01012233">
    <property type="protein sequence ID" value="TYK08876.1"/>
    <property type="molecule type" value="Genomic_DNA"/>
</dbReference>
<evidence type="ECO:0000313" key="2">
    <source>
        <dbReference type="EMBL" id="TYK08876.1"/>
    </source>
</evidence>
<dbReference type="Proteomes" id="UP000321947">
    <property type="component" value="Unassembled WGS sequence"/>
</dbReference>
<comment type="caution">
    <text evidence="2">The sequence shown here is derived from an EMBL/GenBank/DDBJ whole genome shotgun (WGS) entry which is preliminary data.</text>
</comment>
<feature type="compositionally biased region" description="Basic and acidic residues" evidence="1">
    <location>
        <begin position="145"/>
        <end position="159"/>
    </location>
</feature>
<gene>
    <name evidence="2" type="ORF">E5676_scaffold87G00700</name>
</gene>
<feature type="compositionally biased region" description="Polar residues" evidence="1">
    <location>
        <begin position="65"/>
        <end position="80"/>
    </location>
</feature>
<evidence type="ECO:0000256" key="1">
    <source>
        <dbReference type="SAM" id="MobiDB-lite"/>
    </source>
</evidence>
<accession>A0A5D3CET6</accession>